<dbReference type="InterPro" id="IPR016163">
    <property type="entry name" value="Ald_DH_C"/>
</dbReference>
<dbReference type="OrthoDB" id="9772584at2"/>
<evidence type="ECO:0000256" key="1">
    <source>
        <dbReference type="ARBA" id="ARBA00009986"/>
    </source>
</evidence>
<dbReference type="EC" id="1.2.1.3" evidence="3"/>
<dbReference type="Proteomes" id="UP000280346">
    <property type="component" value="Unassembled WGS sequence"/>
</dbReference>
<evidence type="ECO:0000256" key="3">
    <source>
        <dbReference type="ARBA" id="ARBA00024226"/>
    </source>
</evidence>
<dbReference type="InterPro" id="IPR016161">
    <property type="entry name" value="Ald_DH/histidinol_DH"/>
</dbReference>
<dbReference type="Gene3D" id="3.40.605.10">
    <property type="entry name" value="Aldehyde Dehydrogenase, Chain A, domain 1"/>
    <property type="match status" value="1"/>
</dbReference>
<keyword evidence="2 6" id="KW-0560">Oxidoreductase</keyword>
<evidence type="ECO:0000256" key="2">
    <source>
        <dbReference type="ARBA" id="ARBA00023002"/>
    </source>
</evidence>
<sequence>MRDQLFIDGRWAAGNGGALPVSDPSTGQVIHHIAAGSPDDVDAAVKAAAAAFPTWSSTTGEHRATFLDAIAEGLQARADDLARLSAGINGKPLAEAEVDLADSAATFAYYATLARALDARQDAPVPLAHPGFQAHLRREPVGVAALITPWNFPLVTSAWKVAPALAAGCTVVLKPSEFTAPLDLELGALAEAAGLPPGVLNIVPGGGETVGAALCAHPKIAKISFTGSNAVGERIMAAAATGTKRVSLELGGKSAILVFADSDLDHAADLVVSGLFTNAGQMCSATGRLLVEESVYQPLLDRLVTSARGLRLGPGLDPETTMGPMTTEAQHRKVLSAIRRGVADGATLVTGGGVPADKAEGWFVEPTVFTDVPLDSALWREEIFGPVLCVHPFRDEAEAVRLANDSEFGLVATVVTGDDARAERVAAALEVGVAWIDCPQMVFVEASWGGYRRSGIGRELGPWGLEAFQEIKHVVRPKRA</sequence>
<protein>
    <recommendedName>
        <fullName evidence="3">aldehyde dehydrogenase (NAD(+))</fullName>
        <ecNumber evidence="3">1.2.1.3</ecNumber>
    </recommendedName>
</protein>
<evidence type="ECO:0000259" key="7">
    <source>
        <dbReference type="Pfam" id="PF00171"/>
    </source>
</evidence>
<reference evidence="8 9" key="1">
    <citation type="submission" date="2018-12" db="EMBL/GenBank/DDBJ databases">
        <authorList>
            <person name="Yang Y."/>
        </authorList>
    </citation>
    <scope>NUCLEOTIDE SEQUENCE [LARGE SCALE GENOMIC DNA]</scope>
    <source>
        <strain evidence="8 9">GSF71</strain>
    </source>
</reference>
<dbReference type="InterPro" id="IPR029510">
    <property type="entry name" value="Ald_DH_CS_GLU"/>
</dbReference>
<evidence type="ECO:0000313" key="9">
    <source>
        <dbReference type="Proteomes" id="UP000280346"/>
    </source>
</evidence>
<evidence type="ECO:0000313" key="8">
    <source>
        <dbReference type="EMBL" id="RUQ71412.1"/>
    </source>
</evidence>
<evidence type="ECO:0000256" key="4">
    <source>
        <dbReference type="ARBA" id="ARBA00049194"/>
    </source>
</evidence>
<comment type="caution">
    <text evidence="8">The sequence shown here is derived from an EMBL/GenBank/DDBJ whole genome shotgun (WGS) entry which is preliminary data.</text>
</comment>
<dbReference type="PANTHER" id="PTHR42804">
    <property type="entry name" value="ALDEHYDE DEHYDROGENASE"/>
    <property type="match status" value="1"/>
</dbReference>
<dbReference type="SUPFAM" id="SSF53720">
    <property type="entry name" value="ALDH-like"/>
    <property type="match status" value="1"/>
</dbReference>
<gene>
    <name evidence="8" type="ORF">EJ913_12235</name>
</gene>
<accession>A0A433J9G6</accession>
<dbReference type="AlphaFoldDB" id="A0A433J9G6"/>
<comment type="similarity">
    <text evidence="1 6">Belongs to the aldehyde dehydrogenase family.</text>
</comment>
<proteinExistence type="inferred from homology"/>
<evidence type="ECO:0000256" key="5">
    <source>
        <dbReference type="PROSITE-ProRule" id="PRU10007"/>
    </source>
</evidence>
<dbReference type="FunFam" id="3.40.605.10:FF:000007">
    <property type="entry name" value="NAD/NADP-dependent betaine aldehyde dehydrogenase"/>
    <property type="match status" value="1"/>
</dbReference>
<feature type="active site" evidence="5">
    <location>
        <position position="249"/>
    </location>
</feature>
<dbReference type="InterPro" id="IPR016162">
    <property type="entry name" value="Ald_DH_N"/>
</dbReference>
<dbReference type="FunFam" id="3.40.309.10:FF:000012">
    <property type="entry name" value="Betaine aldehyde dehydrogenase"/>
    <property type="match status" value="1"/>
</dbReference>
<feature type="domain" description="Aldehyde dehydrogenase" evidence="7">
    <location>
        <begin position="11"/>
        <end position="474"/>
    </location>
</feature>
<dbReference type="PROSITE" id="PS00070">
    <property type="entry name" value="ALDEHYDE_DEHYDR_CYS"/>
    <property type="match status" value="1"/>
</dbReference>
<dbReference type="RefSeq" id="WP_126998158.1">
    <property type="nucleotide sequence ID" value="NZ_JBNPXW010000003.1"/>
</dbReference>
<dbReference type="EMBL" id="RZIJ01000008">
    <property type="protein sequence ID" value="RUQ71412.1"/>
    <property type="molecule type" value="Genomic_DNA"/>
</dbReference>
<name>A0A433J9G6_9PROT</name>
<organism evidence="8 9">
    <name type="scientific">Azospirillum doebereinerae</name>
    <dbReference type="NCBI Taxonomy" id="92933"/>
    <lineage>
        <taxon>Bacteria</taxon>
        <taxon>Pseudomonadati</taxon>
        <taxon>Pseudomonadota</taxon>
        <taxon>Alphaproteobacteria</taxon>
        <taxon>Rhodospirillales</taxon>
        <taxon>Azospirillaceae</taxon>
        <taxon>Azospirillum</taxon>
    </lineage>
</organism>
<dbReference type="PROSITE" id="PS00687">
    <property type="entry name" value="ALDEHYDE_DEHYDR_GLU"/>
    <property type="match status" value="1"/>
</dbReference>
<keyword evidence="9" id="KW-1185">Reference proteome</keyword>
<comment type="catalytic activity">
    <reaction evidence="4">
        <text>an aldehyde + NAD(+) + H2O = a carboxylate + NADH + 2 H(+)</text>
        <dbReference type="Rhea" id="RHEA:16185"/>
        <dbReference type="ChEBI" id="CHEBI:15377"/>
        <dbReference type="ChEBI" id="CHEBI:15378"/>
        <dbReference type="ChEBI" id="CHEBI:17478"/>
        <dbReference type="ChEBI" id="CHEBI:29067"/>
        <dbReference type="ChEBI" id="CHEBI:57540"/>
        <dbReference type="ChEBI" id="CHEBI:57945"/>
        <dbReference type="EC" id="1.2.1.3"/>
    </reaction>
</comment>
<dbReference type="GO" id="GO:0004029">
    <property type="term" value="F:aldehyde dehydrogenase (NAD+) activity"/>
    <property type="evidence" value="ECO:0007669"/>
    <property type="project" value="UniProtKB-EC"/>
</dbReference>
<dbReference type="InterPro" id="IPR016160">
    <property type="entry name" value="Ald_DH_CS_CYS"/>
</dbReference>
<dbReference type="Pfam" id="PF00171">
    <property type="entry name" value="Aldedh"/>
    <property type="match status" value="1"/>
</dbReference>
<dbReference type="InterPro" id="IPR015590">
    <property type="entry name" value="Aldehyde_DH_dom"/>
</dbReference>
<dbReference type="Gene3D" id="3.40.309.10">
    <property type="entry name" value="Aldehyde Dehydrogenase, Chain A, domain 2"/>
    <property type="match status" value="1"/>
</dbReference>
<dbReference type="PANTHER" id="PTHR42804:SF1">
    <property type="entry name" value="ALDEHYDE DEHYDROGENASE-RELATED"/>
    <property type="match status" value="1"/>
</dbReference>
<evidence type="ECO:0000256" key="6">
    <source>
        <dbReference type="RuleBase" id="RU003345"/>
    </source>
</evidence>